<dbReference type="InterPro" id="IPR010982">
    <property type="entry name" value="Lambda_DNA-bd_dom_sf"/>
</dbReference>
<keyword evidence="3" id="KW-0238">DNA-binding</keyword>
<evidence type="ECO:0000256" key="2">
    <source>
        <dbReference type="ARBA" id="ARBA00023015"/>
    </source>
</evidence>
<sequence>MAATDGRGVRLDDHPPRRVLRAPAVLRAGPARRWPEGLTVTSIDDVAASLGVSTATVSRALRGLPGVAEDTRARVTSAAKRLGYVPSSAASGLASGRTMAMGVLVPVIDRWYFSAVLEGVDRQLRAAGYDLILFSLGGAGVNRDRVFHRSILRKRIDALLVMCMHLTEEERTAVQELDYPNIVVGGAVEGVRHVGIDDARAVRDAVEHLIGLGHTRIAHMRGGGSFDIDFEVPRLREQAFQQTMTDHGLSVREDWSAFGDFRFATSRASALELLADPADRPTAVFCSSDEMAFGVLKAAAELGVSVPGELSVIGIDDHEFSEPMGLTTIRQDPEDQGAFAADLLLGELLRNEPADYPPSRPHALVERATTAPVRA</sequence>
<gene>
    <name evidence="7" type="ORF">C4K88_14945</name>
</gene>
<evidence type="ECO:0000313" key="7">
    <source>
        <dbReference type="EMBL" id="PPB48255.1"/>
    </source>
</evidence>
<dbReference type="OrthoDB" id="3510266at2"/>
<evidence type="ECO:0000256" key="5">
    <source>
        <dbReference type="SAM" id="MobiDB-lite"/>
    </source>
</evidence>
<dbReference type="PANTHER" id="PTHR30146:SF148">
    <property type="entry name" value="HTH-TYPE TRANSCRIPTIONAL REPRESSOR PURR-RELATED"/>
    <property type="match status" value="1"/>
</dbReference>
<dbReference type="Pfam" id="PF00356">
    <property type="entry name" value="LacI"/>
    <property type="match status" value="1"/>
</dbReference>
<dbReference type="EMBL" id="PRKW01000006">
    <property type="protein sequence ID" value="PPB48255.1"/>
    <property type="molecule type" value="Genomic_DNA"/>
</dbReference>
<evidence type="ECO:0000256" key="1">
    <source>
        <dbReference type="ARBA" id="ARBA00022491"/>
    </source>
</evidence>
<dbReference type="Proteomes" id="UP000239297">
    <property type="component" value="Unassembled WGS sequence"/>
</dbReference>
<evidence type="ECO:0000256" key="3">
    <source>
        <dbReference type="ARBA" id="ARBA00023125"/>
    </source>
</evidence>
<dbReference type="Gene3D" id="3.40.50.2300">
    <property type="match status" value="2"/>
</dbReference>
<dbReference type="InterPro" id="IPR000843">
    <property type="entry name" value="HTH_LacI"/>
</dbReference>
<protein>
    <submittedName>
        <fullName evidence="7">LacI family transcriptional regulator</fullName>
    </submittedName>
</protein>
<organism evidence="7 8">
    <name type="scientific">Arthrobacter pityocampae</name>
    <dbReference type="NCBI Taxonomy" id="547334"/>
    <lineage>
        <taxon>Bacteria</taxon>
        <taxon>Bacillati</taxon>
        <taxon>Actinomycetota</taxon>
        <taxon>Actinomycetes</taxon>
        <taxon>Micrococcales</taxon>
        <taxon>Micrococcaceae</taxon>
        <taxon>Arthrobacter</taxon>
    </lineage>
</organism>
<evidence type="ECO:0000256" key="4">
    <source>
        <dbReference type="ARBA" id="ARBA00023163"/>
    </source>
</evidence>
<reference evidence="7 8" key="1">
    <citation type="journal article" date="2014" name="Int. J. Syst. Evol. Microbiol.">
        <title>Arthrobacter pityocampae sp. nov., isolated from Thaumetopoea pityocampa (Lep., Thaumetopoeidae).</title>
        <authorList>
            <person name="Ince I.A."/>
            <person name="Demirbag Z."/>
            <person name="Kati H."/>
        </authorList>
    </citation>
    <scope>NUCLEOTIDE SEQUENCE [LARGE SCALE GENOMIC DNA]</scope>
    <source>
        <strain evidence="7 8">Tp2</strain>
    </source>
</reference>
<dbReference type="GO" id="GO:0000976">
    <property type="term" value="F:transcription cis-regulatory region binding"/>
    <property type="evidence" value="ECO:0007669"/>
    <property type="project" value="TreeGrafter"/>
</dbReference>
<feature type="region of interest" description="Disordered" evidence="5">
    <location>
        <begin position="355"/>
        <end position="375"/>
    </location>
</feature>
<feature type="domain" description="HTH lacI-type" evidence="6">
    <location>
        <begin position="41"/>
        <end position="95"/>
    </location>
</feature>
<keyword evidence="1" id="KW-0678">Repressor</keyword>
<dbReference type="AlphaFoldDB" id="A0A2S5IUM6"/>
<dbReference type="Pfam" id="PF13377">
    <property type="entry name" value="Peripla_BP_3"/>
    <property type="match status" value="1"/>
</dbReference>
<dbReference type="PROSITE" id="PS50932">
    <property type="entry name" value="HTH_LACI_2"/>
    <property type="match status" value="1"/>
</dbReference>
<dbReference type="GO" id="GO:0003700">
    <property type="term" value="F:DNA-binding transcription factor activity"/>
    <property type="evidence" value="ECO:0007669"/>
    <property type="project" value="TreeGrafter"/>
</dbReference>
<proteinExistence type="predicted"/>
<keyword evidence="4" id="KW-0804">Transcription</keyword>
<dbReference type="CDD" id="cd01392">
    <property type="entry name" value="HTH_LacI"/>
    <property type="match status" value="1"/>
</dbReference>
<keyword evidence="2" id="KW-0805">Transcription regulation</keyword>
<evidence type="ECO:0000313" key="8">
    <source>
        <dbReference type="Proteomes" id="UP000239297"/>
    </source>
</evidence>
<evidence type="ECO:0000259" key="6">
    <source>
        <dbReference type="PROSITE" id="PS50932"/>
    </source>
</evidence>
<dbReference type="PANTHER" id="PTHR30146">
    <property type="entry name" value="LACI-RELATED TRANSCRIPTIONAL REPRESSOR"/>
    <property type="match status" value="1"/>
</dbReference>
<accession>A0A2S5IUM6</accession>
<keyword evidence="8" id="KW-1185">Reference proteome</keyword>
<dbReference type="CDD" id="cd06267">
    <property type="entry name" value="PBP1_LacI_sugar_binding-like"/>
    <property type="match status" value="1"/>
</dbReference>
<comment type="caution">
    <text evidence="7">The sequence shown here is derived from an EMBL/GenBank/DDBJ whole genome shotgun (WGS) entry which is preliminary data.</text>
</comment>
<name>A0A2S5IUM6_9MICC</name>
<dbReference type="SUPFAM" id="SSF53822">
    <property type="entry name" value="Periplasmic binding protein-like I"/>
    <property type="match status" value="1"/>
</dbReference>
<dbReference type="InterPro" id="IPR046335">
    <property type="entry name" value="LacI/GalR-like_sensor"/>
</dbReference>
<dbReference type="Gene3D" id="1.10.260.40">
    <property type="entry name" value="lambda repressor-like DNA-binding domains"/>
    <property type="match status" value="1"/>
</dbReference>
<dbReference type="SMART" id="SM00354">
    <property type="entry name" value="HTH_LACI"/>
    <property type="match status" value="1"/>
</dbReference>
<dbReference type="InterPro" id="IPR028082">
    <property type="entry name" value="Peripla_BP_I"/>
</dbReference>
<dbReference type="SUPFAM" id="SSF47413">
    <property type="entry name" value="lambda repressor-like DNA-binding domains"/>
    <property type="match status" value="1"/>
</dbReference>